<dbReference type="Proteomes" id="UP001295423">
    <property type="component" value="Unassembled WGS sequence"/>
</dbReference>
<dbReference type="Gene3D" id="3.30.1220.10">
    <property type="entry name" value="CobW-like, C-terminal domain"/>
    <property type="match status" value="1"/>
</dbReference>
<keyword evidence="4" id="KW-0342">GTP-binding</keyword>
<accession>A0AAD2FQP3</accession>
<comment type="caution">
    <text evidence="11">The sequence shown here is derived from an EMBL/GenBank/DDBJ whole genome shotgun (WGS) entry which is preliminary data.</text>
</comment>
<evidence type="ECO:0000256" key="8">
    <source>
        <dbReference type="SAM" id="MobiDB-lite"/>
    </source>
</evidence>
<evidence type="ECO:0000256" key="5">
    <source>
        <dbReference type="ARBA" id="ARBA00023186"/>
    </source>
</evidence>
<organism evidence="11 12">
    <name type="scientific">Cylindrotheca closterium</name>
    <dbReference type="NCBI Taxonomy" id="2856"/>
    <lineage>
        <taxon>Eukaryota</taxon>
        <taxon>Sar</taxon>
        <taxon>Stramenopiles</taxon>
        <taxon>Ochrophyta</taxon>
        <taxon>Bacillariophyta</taxon>
        <taxon>Bacillariophyceae</taxon>
        <taxon>Bacillariophycidae</taxon>
        <taxon>Bacillariales</taxon>
        <taxon>Bacillariaceae</taxon>
        <taxon>Cylindrotheca</taxon>
    </lineage>
</organism>
<dbReference type="EMBL" id="CAKOGP040001758">
    <property type="protein sequence ID" value="CAJ1949831.1"/>
    <property type="molecule type" value="Genomic_DNA"/>
</dbReference>
<feature type="compositionally biased region" description="Acidic residues" evidence="8">
    <location>
        <begin position="9"/>
        <end position="18"/>
    </location>
</feature>
<comment type="similarity">
    <text evidence="6">Belongs to the SIMIBI class G3E GTPase family. ZNG1 subfamily.</text>
</comment>
<evidence type="ECO:0000256" key="7">
    <source>
        <dbReference type="ARBA" id="ARBA00049117"/>
    </source>
</evidence>
<gene>
    <name evidence="11" type="ORF">CYCCA115_LOCUS12293</name>
</gene>
<dbReference type="GO" id="GO:0016787">
    <property type="term" value="F:hydrolase activity"/>
    <property type="evidence" value="ECO:0007669"/>
    <property type="project" value="UniProtKB-KW"/>
</dbReference>
<dbReference type="PANTHER" id="PTHR13748:SF31">
    <property type="entry name" value="ZINC-REGULATED GTPASE METALLOPROTEIN ACTIVATOR 1A-RELATED"/>
    <property type="match status" value="1"/>
</dbReference>
<evidence type="ECO:0000256" key="3">
    <source>
        <dbReference type="ARBA" id="ARBA00022833"/>
    </source>
</evidence>
<dbReference type="Pfam" id="PF02492">
    <property type="entry name" value="cobW"/>
    <property type="match status" value="1"/>
</dbReference>
<sequence length="483" mass="53656">MDHENDIPFMDDSEDDEPPMLVDLNPPPTPELDPPPDEASENELPVCFPCPVTILSGFLGSGKTTLIQYILKSPDHGKRIAVIENEYGEGLAVESMIARDGVGNNNLQDLIELPNGCICCTVKDSLVSTLESLLDKRQDLDYILIEASGMANPGPIASVFWLDEELESRLQLDGIVTLVDANKILEQLETTEEAAQQIAYADRLLINKVDLLQSKGGGLDKVLAALKQLHPTAPTQQTNYSKVPNLDWILNTNCFGGTDRLAELNTIWQDSIPQASTHHHDHHMVDGDHGNEESRENHSHAQNDSGHDQQSENHEHTHTHSHDHNSSDPCVVCEAVQHRHTAGVSTIALHQHGSVDLSRLNKWLAHVLWPNQDAEDTVLTAMLHSSSAPKPKQDNETVIFRCKGIVSVKGNLDGDEDDKVHYDTSTGLDKRRFIVQAVHDLWEVHPASAELKWGDQEERDCKLIVIGKNLNEPDLRRGFRSCF</sequence>
<feature type="domain" description="CobW C-terminal" evidence="10">
    <location>
        <begin position="430"/>
        <end position="482"/>
    </location>
</feature>
<reference evidence="11" key="1">
    <citation type="submission" date="2023-08" db="EMBL/GenBank/DDBJ databases">
        <authorList>
            <person name="Audoor S."/>
            <person name="Bilcke G."/>
        </authorList>
    </citation>
    <scope>NUCLEOTIDE SEQUENCE</scope>
</reference>
<feature type="domain" description="CobW/HypB/UreG nucleotide-binding" evidence="9">
    <location>
        <begin position="51"/>
        <end position="235"/>
    </location>
</feature>
<dbReference type="GO" id="GO:0005737">
    <property type="term" value="C:cytoplasm"/>
    <property type="evidence" value="ECO:0007669"/>
    <property type="project" value="TreeGrafter"/>
</dbReference>
<dbReference type="SUPFAM" id="SSF90002">
    <property type="entry name" value="Hypothetical protein YjiA, C-terminal domain"/>
    <property type="match status" value="1"/>
</dbReference>
<dbReference type="GO" id="GO:0005525">
    <property type="term" value="F:GTP binding"/>
    <property type="evidence" value="ECO:0007669"/>
    <property type="project" value="UniProtKB-KW"/>
</dbReference>
<feature type="compositionally biased region" description="Basic and acidic residues" evidence="8">
    <location>
        <begin position="283"/>
        <end position="326"/>
    </location>
</feature>
<keyword evidence="3" id="KW-0862">Zinc</keyword>
<dbReference type="PANTHER" id="PTHR13748">
    <property type="entry name" value="COBW-RELATED"/>
    <property type="match status" value="1"/>
</dbReference>
<keyword evidence="1" id="KW-0547">Nucleotide-binding</keyword>
<dbReference type="InterPro" id="IPR011629">
    <property type="entry name" value="CobW-like_C"/>
</dbReference>
<feature type="region of interest" description="Disordered" evidence="8">
    <location>
        <begin position="1"/>
        <end position="42"/>
    </location>
</feature>
<keyword evidence="2" id="KW-0378">Hydrolase</keyword>
<dbReference type="AlphaFoldDB" id="A0AAD2FQP3"/>
<evidence type="ECO:0000256" key="6">
    <source>
        <dbReference type="ARBA" id="ARBA00034320"/>
    </source>
</evidence>
<evidence type="ECO:0000259" key="10">
    <source>
        <dbReference type="Pfam" id="PF07683"/>
    </source>
</evidence>
<evidence type="ECO:0000259" key="9">
    <source>
        <dbReference type="Pfam" id="PF02492"/>
    </source>
</evidence>
<evidence type="ECO:0000256" key="2">
    <source>
        <dbReference type="ARBA" id="ARBA00022801"/>
    </source>
</evidence>
<dbReference type="InterPro" id="IPR003495">
    <property type="entry name" value="CobW/HypB/UreG_nucleotide-bd"/>
</dbReference>
<dbReference type="SUPFAM" id="SSF52540">
    <property type="entry name" value="P-loop containing nucleoside triphosphate hydrolases"/>
    <property type="match status" value="1"/>
</dbReference>
<dbReference type="InterPro" id="IPR036627">
    <property type="entry name" value="CobW-likC_sf"/>
</dbReference>
<evidence type="ECO:0000313" key="12">
    <source>
        <dbReference type="Proteomes" id="UP001295423"/>
    </source>
</evidence>
<evidence type="ECO:0000256" key="1">
    <source>
        <dbReference type="ARBA" id="ARBA00022741"/>
    </source>
</evidence>
<dbReference type="Pfam" id="PF07683">
    <property type="entry name" value="CobW_C"/>
    <property type="match status" value="1"/>
</dbReference>
<evidence type="ECO:0000313" key="11">
    <source>
        <dbReference type="EMBL" id="CAJ1949831.1"/>
    </source>
</evidence>
<keyword evidence="5" id="KW-0143">Chaperone</keyword>
<keyword evidence="12" id="KW-1185">Reference proteome</keyword>
<protein>
    <recommendedName>
        <fullName evidence="13">CobW C-terminal domain-containing protein</fullName>
    </recommendedName>
</protein>
<evidence type="ECO:0008006" key="13">
    <source>
        <dbReference type="Google" id="ProtNLM"/>
    </source>
</evidence>
<evidence type="ECO:0000256" key="4">
    <source>
        <dbReference type="ARBA" id="ARBA00023134"/>
    </source>
</evidence>
<dbReference type="InterPro" id="IPR027417">
    <property type="entry name" value="P-loop_NTPase"/>
</dbReference>
<name>A0AAD2FQP3_9STRA</name>
<dbReference type="CDD" id="cd03112">
    <property type="entry name" value="CobW-like"/>
    <property type="match status" value="1"/>
</dbReference>
<dbReference type="Gene3D" id="3.40.50.300">
    <property type="entry name" value="P-loop containing nucleotide triphosphate hydrolases"/>
    <property type="match status" value="1"/>
</dbReference>
<comment type="catalytic activity">
    <reaction evidence="7">
        <text>GTP + H2O = GDP + phosphate + H(+)</text>
        <dbReference type="Rhea" id="RHEA:19669"/>
        <dbReference type="ChEBI" id="CHEBI:15377"/>
        <dbReference type="ChEBI" id="CHEBI:15378"/>
        <dbReference type="ChEBI" id="CHEBI:37565"/>
        <dbReference type="ChEBI" id="CHEBI:43474"/>
        <dbReference type="ChEBI" id="CHEBI:58189"/>
    </reaction>
    <physiologicalReaction direction="left-to-right" evidence="7">
        <dbReference type="Rhea" id="RHEA:19670"/>
    </physiologicalReaction>
</comment>
<proteinExistence type="inferred from homology"/>
<dbReference type="InterPro" id="IPR051316">
    <property type="entry name" value="Zinc-reg_GTPase_activator"/>
</dbReference>
<feature type="region of interest" description="Disordered" evidence="8">
    <location>
        <begin position="274"/>
        <end position="328"/>
    </location>
</feature>